<dbReference type="AlphaFoldDB" id="A0A383W8Z1"/>
<protein>
    <submittedName>
        <fullName evidence="2">Uncharacterized protein</fullName>
    </submittedName>
</protein>
<dbReference type="EMBL" id="FNXT01001184">
    <property type="protein sequence ID" value="SZX73156.1"/>
    <property type="molecule type" value="Genomic_DNA"/>
</dbReference>
<name>A0A383W8Z1_TETOB</name>
<dbReference type="InterPro" id="IPR032675">
    <property type="entry name" value="LRR_dom_sf"/>
</dbReference>
<dbReference type="GO" id="GO:0005930">
    <property type="term" value="C:axoneme"/>
    <property type="evidence" value="ECO:0007669"/>
    <property type="project" value="UniProtKB-SubCell"/>
</dbReference>
<gene>
    <name evidence="2" type="ORF">BQ4739_LOCUS13272</name>
</gene>
<organism evidence="2 3">
    <name type="scientific">Tetradesmus obliquus</name>
    <name type="common">Green alga</name>
    <name type="synonym">Acutodesmus obliquus</name>
    <dbReference type="NCBI Taxonomy" id="3088"/>
    <lineage>
        <taxon>Eukaryota</taxon>
        <taxon>Viridiplantae</taxon>
        <taxon>Chlorophyta</taxon>
        <taxon>core chlorophytes</taxon>
        <taxon>Chlorophyceae</taxon>
        <taxon>CS clade</taxon>
        <taxon>Sphaeropleales</taxon>
        <taxon>Scenedesmaceae</taxon>
        <taxon>Tetradesmus</taxon>
    </lineage>
</organism>
<evidence type="ECO:0000313" key="2">
    <source>
        <dbReference type="EMBL" id="SZX73156.1"/>
    </source>
</evidence>
<dbReference type="SUPFAM" id="SSF52047">
    <property type="entry name" value="RNI-like"/>
    <property type="match status" value="1"/>
</dbReference>
<evidence type="ECO:0000256" key="1">
    <source>
        <dbReference type="ARBA" id="ARBA00004430"/>
    </source>
</evidence>
<dbReference type="Proteomes" id="UP000256970">
    <property type="component" value="Unassembled WGS sequence"/>
</dbReference>
<reference evidence="2 3" key="1">
    <citation type="submission" date="2016-10" db="EMBL/GenBank/DDBJ databases">
        <authorList>
            <person name="Cai Z."/>
        </authorList>
    </citation>
    <scope>NUCLEOTIDE SEQUENCE [LARGE SCALE GENOMIC DNA]</scope>
</reference>
<sequence length="256" mass="27461">MLLQELDMGSLQQLHKLVCTGQRPQLSVLPAQLRHLDLGVCWYSEQLAAVAPLQQLTALSLQVAFEEQQPLLQLAQLPALRELRLSVRDCEWYAAVASAPAWGQLPQLRALEVYCLGYEVSTMRELAAVVAGAAAATALTKLVLLVPSLKADHEVEWQAPEGVEGGQQRAPLDICASIAGLKRLKHLELMHLSNLASFNQFVSTPLVVPGDVSALTALTGLTYLGLPAGGGCIGDAAAAASCLKQLHHLDLSRMHV</sequence>
<proteinExistence type="predicted"/>
<evidence type="ECO:0000313" key="3">
    <source>
        <dbReference type="Proteomes" id="UP000256970"/>
    </source>
</evidence>
<keyword evidence="3" id="KW-1185">Reference proteome</keyword>
<accession>A0A383W8Z1</accession>
<dbReference type="Gene3D" id="3.80.10.10">
    <property type="entry name" value="Ribonuclease Inhibitor"/>
    <property type="match status" value="1"/>
</dbReference>
<comment type="subcellular location">
    <subcellularLocation>
        <location evidence="1">Cytoplasm</location>
        <location evidence="1">Cytoskeleton</location>
        <location evidence="1">Cilium axoneme</location>
    </subcellularLocation>
</comment>